<evidence type="ECO:0000256" key="1">
    <source>
        <dbReference type="SAM" id="Phobius"/>
    </source>
</evidence>
<evidence type="ECO:0000313" key="4">
    <source>
        <dbReference type="Proteomes" id="UP001596044"/>
    </source>
</evidence>
<comment type="caution">
    <text evidence="3">The sequence shown here is derived from an EMBL/GenBank/DDBJ whole genome shotgun (WGS) entry which is preliminary data.</text>
</comment>
<dbReference type="RefSeq" id="WP_270878433.1">
    <property type="nucleotide sequence ID" value="NZ_JAQFVF010000019.1"/>
</dbReference>
<gene>
    <name evidence="3" type="ORF">ACFPOG_03120</name>
</gene>
<keyword evidence="4" id="KW-1185">Reference proteome</keyword>
<sequence length="226" mass="25627">MNVQSFLRHLKRKLRWRRGWVTFGAWLAICTTGWLLHTAGYLPEAARFGKPVKETFANQTPTDQNRFNEAIATLKGITDSRETYLLKSYLCGEERQGLGLKTPSQLLSEQTKHPEWTLSVGAGGEVTFTDEIEDLSPECKLKAVFGIDDNGNLSLFNGTLGKDHVIRTFFQLNIKYLESSLPVETVKQLQHGIRISDVDEYYSVLSTFSEYAIQDSERNDDAVIMK</sequence>
<dbReference type="EMBL" id="JBHSMJ010000006">
    <property type="protein sequence ID" value="MFC5447234.1"/>
    <property type="molecule type" value="Genomic_DNA"/>
</dbReference>
<protein>
    <submittedName>
        <fullName evidence="3">BofC C-terminal domain-containing protein</fullName>
    </submittedName>
</protein>
<dbReference type="InterPro" id="IPR015050">
    <property type="entry name" value="BofC_C"/>
</dbReference>
<dbReference type="Pfam" id="PF08955">
    <property type="entry name" value="BofC_C"/>
    <property type="match status" value="1"/>
</dbReference>
<accession>A0ABW0K229</accession>
<feature type="transmembrane region" description="Helical" evidence="1">
    <location>
        <begin position="20"/>
        <end position="42"/>
    </location>
</feature>
<proteinExistence type="predicted"/>
<keyword evidence="1" id="KW-0812">Transmembrane</keyword>
<organism evidence="3 4">
    <name type="scientific">Paenibacillus aestuarii</name>
    <dbReference type="NCBI Taxonomy" id="516965"/>
    <lineage>
        <taxon>Bacteria</taxon>
        <taxon>Bacillati</taxon>
        <taxon>Bacillota</taxon>
        <taxon>Bacilli</taxon>
        <taxon>Bacillales</taxon>
        <taxon>Paenibacillaceae</taxon>
        <taxon>Paenibacillus</taxon>
    </lineage>
</organism>
<keyword evidence="1" id="KW-1133">Transmembrane helix</keyword>
<name>A0ABW0K229_9BACL</name>
<keyword evidence="1" id="KW-0472">Membrane</keyword>
<dbReference type="InterPro" id="IPR038117">
    <property type="entry name" value="BofC_C_sf"/>
</dbReference>
<reference evidence="4" key="1">
    <citation type="journal article" date="2019" name="Int. J. Syst. Evol. Microbiol.">
        <title>The Global Catalogue of Microorganisms (GCM) 10K type strain sequencing project: providing services to taxonomists for standard genome sequencing and annotation.</title>
        <authorList>
            <consortium name="The Broad Institute Genomics Platform"/>
            <consortium name="The Broad Institute Genome Sequencing Center for Infectious Disease"/>
            <person name="Wu L."/>
            <person name="Ma J."/>
        </authorList>
    </citation>
    <scope>NUCLEOTIDE SEQUENCE [LARGE SCALE GENOMIC DNA]</scope>
    <source>
        <strain evidence="4">KACC 11904</strain>
    </source>
</reference>
<evidence type="ECO:0000259" key="2">
    <source>
        <dbReference type="Pfam" id="PF08955"/>
    </source>
</evidence>
<dbReference type="Gene3D" id="3.30.70.1740">
    <property type="entry name" value="Bypass-of-forespore C, C-terminal domain"/>
    <property type="match status" value="1"/>
</dbReference>
<feature type="domain" description="Bypass of forespore C C-terminal" evidence="2">
    <location>
        <begin position="133"/>
        <end position="209"/>
    </location>
</feature>
<dbReference type="Proteomes" id="UP001596044">
    <property type="component" value="Unassembled WGS sequence"/>
</dbReference>
<evidence type="ECO:0000313" key="3">
    <source>
        <dbReference type="EMBL" id="MFC5447234.1"/>
    </source>
</evidence>